<evidence type="ECO:0000256" key="1">
    <source>
        <dbReference type="SAM" id="MobiDB-lite"/>
    </source>
</evidence>
<accession>A0A0W8CJ18</accession>
<sequence length="152" mass="17305">MSNEDHEPPPIPPDPEGVSTLQNAHLKPTRKKAFRFLPSSDVLLLKEVTAHTPWAAAHGETNTAWTTVANELKNAISASTADDKACRRRFTALLDTFRREEMKSLRVSGTAEEYREREQLLTDCLELFDDHVQEKANKKKRKQRDAKLRPAK</sequence>
<feature type="region of interest" description="Disordered" evidence="1">
    <location>
        <begin position="1"/>
        <end position="25"/>
    </location>
</feature>
<proteinExistence type="predicted"/>
<evidence type="ECO:0000313" key="2">
    <source>
        <dbReference type="EMBL" id="KUF84105.1"/>
    </source>
</evidence>
<organism evidence="2 3">
    <name type="scientific">Phytophthora nicotianae</name>
    <name type="common">Potato buckeye rot agent</name>
    <name type="synonym">Phytophthora parasitica</name>
    <dbReference type="NCBI Taxonomy" id="4792"/>
    <lineage>
        <taxon>Eukaryota</taxon>
        <taxon>Sar</taxon>
        <taxon>Stramenopiles</taxon>
        <taxon>Oomycota</taxon>
        <taxon>Peronosporomycetes</taxon>
        <taxon>Peronosporales</taxon>
        <taxon>Peronosporaceae</taxon>
        <taxon>Phytophthora</taxon>
    </lineage>
</organism>
<evidence type="ECO:0008006" key="4">
    <source>
        <dbReference type="Google" id="ProtNLM"/>
    </source>
</evidence>
<protein>
    <recommendedName>
        <fullName evidence="4">Myb-like domain-containing protein</fullName>
    </recommendedName>
</protein>
<dbReference type="PANTHER" id="PTHR37558:SF1">
    <property type="entry name" value="HTH CENPB-TYPE DOMAIN-CONTAINING PROTEIN"/>
    <property type="match status" value="1"/>
</dbReference>
<dbReference type="PANTHER" id="PTHR37558">
    <property type="entry name" value="HTH CENPB-TYPE DOMAIN-CONTAINING PROTEIN"/>
    <property type="match status" value="1"/>
</dbReference>
<dbReference type="AlphaFoldDB" id="A0A0W8CJ18"/>
<comment type="caution">
    <text evidence="2">The sequence shown here is derived from an EMBL/GenBank/DDBJ whole genome shotgun (WGS) entry which is preliminary data.</text>
</comment>
<evidence type="ECO:0000313" key="3">
    <source>
        <dbReference type="Proteomes" id="UP000052943"/>
    </source>
</evidence>
<gene>
    <name evidence="2" type="ORF">AM587_10000941</name>
</gene>
<dbReference type="OrthoDB" id="120918at2759"/>
<name>A0A0W8CJ18_PHYNI</name>
<reference evidence="2 3" key="1">
    <citation type="submission" date="2015-11" db="EMBL/GenBank/DDBJ databases">
        <title>Genomes and virulence difference between two physiological races of Phytophthora nicotianae.</title>
        <authorList>
            <person name="Liu H."/>
            <person name="Ma X."/>
            <person name="Yu H."/>
            <person name="Fang D."/>
            <person name="Li Y."/>
            <person name="Wang X."/>
            <person name="Wang W."/>
            <person name="Dong Y."/>
            <person name="Xiao B."/>
        </authorList>
    </citation>
    <scope>NUCLEOTIDE SEQUENCE [LARGE SCALE GENOMIC DNA]</scope>
    <source>
        <strain evidence="3">race 0</strain>
    </source>
</reference>
<dbReference type="Proteomes" id="UP000052943">
    <property type="component" value="Unassembled WGS sequence"/>
</dbReference>
<dbReference type="EMBL" id="LNFO01002989">
    <property type="protein sequence ID" value="KUF84105.1"/>
    <property type="molecule type" value="Genomic_DNA"/>
</dbReference>